<keyword evidence="2" id="KW-1133">Transmembrane helix</keyword>
<dbReference type="Proteomes" id="UP000254123">
    <property type="component" value="Unassembled WGS sequence"/>
</dbReference>
<accession>A0A379LQC3</accession>
<keyword evidence="2" id="KW-0812">Transmembrane</keyword>
<feature type="transmembrane region" description="Helical" evidence="2">
    <location>
        <begin position="90"/>
        <end position="108"/>
    </location>
</feature>
<sequence>MSKNSIVSNKNNTLPSSSAASPGAAKKAVVITAKILFSLVLLIAALWAGLIFWVHLVDYPILRGIALTLLVVCSLVTLRSSLSQSLYWQRWLAGFVSLWVLLAIWFAWLPPKQDRPWMAEVSQVLQFTQSESNPNLITLHNVRNFDWERAPGAEKLVQPTQPYYYKAVEKGGQDVVVNERWSERTVDLSKLSGVDIINSYWMGEQIGHTLLSFRFEDERPLSFSIEIRKEQDESFSAFGGFVKQFEMAVVASEERDIVYTRSNVRGEQVYMFPIQGLSQPQVQQLFRAYLQQAKQLQQAPKWYNTLIRNCTTVIFDMARAIDATDFPWDYRILMSGYVPNYLYDQGLLPEQLNGKAHQWDMEQWYINAHINPKVANFSFEDNQDPDAYSEKVRQGLPQPKLVP</sequence>
<evidence type="ECO:0000313" key="5">
    <source>
        <dbReference type="Proteomes" id="UP000254123"/>
    </source>
</evidence>
<feature type="domain" description="Lnb N-terminal periplasmic" evidence="3">
    <location>
        <begin position="179"/>
        <end position="335"/>
    </location>
</feature>
<dbReference type="STRING" id="1123034.GCA_000685805_01721"/>
<dbReference type="AlphaFoldDB" id="A0A379LQC3"/>
<dbReference type="Pfam" id="PF13387">
    <property type="entry name" value="Lnb_N"/>
    <property type="match status" value="1"/>
</dbReference>
<dbReference type="EMBL" id="UGVC01000001">
    <property type="protein sequence ID" value="SUD92265.1"/>
    <property type="molecule type" value="Genomic_DNA"/>
</dbReference>
<organism evidence="4 5">
    <name type="scientific">Psychrobacter phenylpyruvicus</name>
    <dbReference type="NCBI Taxonomy" id="29432"/>
    <lineage>
        <taxon>Bacteria</taxon>
        <taxon>Pseudomonadati</taxon>
        <taxon>Pseudomonadota</taxon>
        <taxon>Gammaproteobacteria</taxon>
        <taxon>Moraxellales</taxon>
        <taxon>Moraxellaceae</taxon>
        <taxon>Psychrobacter</taxon>
    </lineage>
</organism>
<reference evidence="4 5" key="1">
    <citation type="submission" date="2018-06" db="EMBL/GenBank/DDBJ databases">
        <authorList>
            <consortium name="Pathogen Informatics"/>
            <person name="Doyle S."/>
        </authorList>
    </citation>
    <scope>NUCLEOTIDE SEQUENCE [LARGE SCALE GENOMIC DNA]</scope>
    <source>
        <strain evidence="4 5">NCTC10526</strain>
    </source>
</reference>
<feature type="transmembrane region" description="Helical" evidence="2">
    <location>
        <begin position="35"/>
        <end position="55"/>
    </location>
</feature>
<evidence type="ECO:0000313" key="4">
    <source>
        <dbReference type="EMBL" id="SUD92265.1"/>
    </source>
</evidence>
<name>A0A379LQC3_9GAMM</name>
<evidence type="ECO:0000259" key="3">
    <source>
        <dbReference type="Pfam" id="PF13387"/>
    </source>
</evidence>
<protein>
    <recommendedName>
        <fullName evidence="3">Lnb N-terminal periplasmic domain-containing protein</fullName>
    </recommendedName>
</protein>
<feature type="compositionally biased region" description="Polar residues" evidence="1">
    <location>
        <begin position="1"/>
        <end position="14"/>
    </location>
</feature>
<feature type="region of interest" description="Disordered" evidence="1">
    <location>
        <begin position="1"/>
        <end position="20"/>
    </location>
</feature>
<keyword evidence="2" id="KW-0472">Membrane</keyword>
<dbReference type="RefSeq" id="WP_028859220.1">
    <property type="nucleotide sequence ID" value="NZ_CAJHAQ010000001.1"/>
</dbReference>
<feature type="transmembrane region" description="Helical" evidence="2">
    <location>
        <begin position="61"/>
        <end position="78"/>
    </location>
</feature>
<evidence type="ECO:0000256" key="2">
    <source>
        <dbReference type="SAM" id="Phobius"/>
    </source>
</evidence>
<keyword evidence="5" id="KW-1185">Reference proteome</keyword>
<gene>
    <name evidence="4" type="ORF">NCTC10526_02660</name>
</gene>
<evidence type="ECO:0000256" key="1">
    <source>
        <dbReference type="SAM" id="MobiDB-lite"/>
    </source>
</evidence>
<proteinExistence type="predicted"/>
<dbReference type="InterPro" id="IPR025178">
    <property type="entry name" value="Lnb_N"/>
</dbReference>